<accession>A0A0F9AXW3</accession>
<reference evidence="2" key="1">
    <citation type="journal article" date="2015" name="Nature">
        <title>Complex archaea that bridge the gap between prokaryotes and eukaryotes.</title>
        <authorList>
            <person name="Spang A."/>
            <person name="Saw J.H."/>
            <person name="Jorgensen S.L."/>
            <person name="Zaremba-Niedzwiedzka K."/>
            <person name="Martijn J."/>
            <person name="Lind A.E."/>
            <person name="van Eijk R."/>
            <person name="Schleper C."/>
            <person name="Guy L."/>
            <person name="Ettema T.J."/>
        </authorList>
    </citation>
    <scope>NUCLEOTIDE SEQUENCE</scope>
</reference>
<gene>
    <name evidence="2" type="ORF">LCGC14_2596680</name>
</gene>
<sequence length="230" mass="26342">MYALKKYLVIFMIFIMINIVVADTWEYTLFIYDIMLNNDASDDVQLSNHTIVVDEGTTGTFFGGSNSAIENISINRTYFVFIKGNTTEGDYNYDDTPTGGQTFWTSNKFSGDTTRGWIRGNITGQNRDNEEYTINLTIVPFDKLGPQPNQAESVDILFWSTVFDDSITENVADKIDYTVNVSVFKEVIKVEYIKDFIKKLKEIHIEMDGEFIDRDGFIEDIDKLAGEKLR</sequence>
<protein>
    <submittedName>
        <fullName evidence="2">Uncharacterized protein</fullName>
    </submittedName>
</protein>
<keyword evidence="1" id="KW-0812">Transmembrane</keyword>
<evidence type="ECO:0000256" key="1">
    <source>
        <dbReference type="SAM" id="Phobius"/>
    </source>
</evidence>
<proteinExistence type="predicted"/>
<name>A0A0F9AXW3_9ZZZZ</name>
<dbReference type="AlphaFoldDB" id="A0A0F9AXW3"/>
<organism evidence="2">
    <name type="scientific">marine sediment metagenome</name>
    <dbReference type="NCBI Taxonomy" id="412755"/>
    <lineage>
        <taxon>unclassified sequences</taxon>
        <taxon>metagenomes</taxon>
        <taxon>ecological metagenomes</taxon>
    </lineage>
</organism>
<keyword evidence="1" id="KW-0472">Membrane</keyword>
<evidence type="ECO:0000313" key="2">
    <source>
        <dbReference type="EMBL" id="KKL06372.1"/>
    </source>
</evidence>
<comment type="caution">
    <text evidence="2">The sequence shown here is derived from an EMBL/GenBank/DDBJ whole genome shotgun (WGS) entry which is preliminary data.</text>
</comment>
<feature type="transmembrane region" description="Helical" evidence="1">
    <location>
        <begin position="7"/>
        <end position="25"/>
    </location>
</feature>
<keyword evidence="1" id="KW-1133">Transmembrane helix</keyword>
<dbReference type="EMBL" id="LAZR01043733">
    <property type="protein sequence ID" value="KKL06372.1"/>
    <property type="molecule type" value="Genomic_DNA"/>
</dbReference>